<dbReference type="RefSeq" id="WP_129171980.1">
    <property type="nucleotide sequence ID" value="NZ_JACCBI010000001.1"/>
</dbReference>
<evidence type="ECO:0000313" key="2">
    <source>
        <dbReference type="EMBL" id="RXZ87715.1"/>
    </source>
</evidence>
<comment type="caution">
    <text evidence="2">The sequence shown here is derived from an EMBL/GenBank/DDBJ whole genome shotgun (WGS) entry which is preliminary data.</text>
</comment>
<gene>
    <name evidence="1" type="ORF">BJ972_002660</name>
    <name evidence="2" type="ORF">ESP50_00465</name>
</gene>
<reference evidence="1 4" key="2">
    <citation type="submission" date="2020-07" db="EMBL/GenBank/DDBJ databases">
        <title>Sequencing the genomes of 1000 actinobacteria strains.</title>
        <authorList>
            <person name="Klenk H.-P."/>
        </authorList>
    </citation>
    <scope>NUCLEOTIDE SEQUENCE [LARGE SCALE GENOMIC DNA]</scope>
    <source>
        <strain evidence="1 4">DSM 23870</strain>
    </source>
</reference>
<dbReference type="Proteomes" id="UP000292686">
    <property type="component" value="Unassembled WGS sequence"/>
</dbReference>
<dbReference type="EMBL" id="JACCBI010000001">
    <property type="protein sequence ID" value="NYD68141.1"/>
    <property type="molecule type" value="Genomic_DNA"/>
</dbReference>
<organism evidence="2 3">
    <name type="scientific">Agromyces atrinae</name>
    <dbReference type="NCBI Taxonomy" id="592376"/>
    <lineage>
        <taxon>Bacteria</taxon>
        <taxon>Bacillati</taxon>
        <taxon>Actinomycetota</taxon>
        <taxon>Actinomycetes</taxon>
        <taxon>Micrococcales</taxon>
        <taxon>Microbacteriaceae</taxon>
        <taxon>Agromyces</taxon>
    </lineage>
</organism>
<accession>A0A4Q2M6B8</accession>
<keyword evidence="3" id="KW-1185">Reference proteome</keyword>
<evidence type="ECO:0000313" key="4">
    <source>
        <dbReference type="Proteomes" id="UP000581087"/>
    </source>
</evidence>
<protein>
    <submittedName>
        <fullName evidence="2">Uncharacterized protein</fullName>
    </submittedName>
</protein>
<name>A0A4Q2M6B8_9MICO</name>
<evidence type="ECO:0000313" key="1">
    <source>
        <dbReference type="EMBL" id="NYD68141.1"/>
    </source>
</evidence>
<dbReference type="AlphaFoldDB" id="A0A4Q2M6B8"/>
<proteinExistence type="predicted"/>
<evidence type="ECO:0000313" key="3">
    <source>
        <dbReference type="Proteomes" id="UP000292686"/>
    </source>
</evidence>
<reference evidence="2 3" key="1">
    <citation type="submission" date="2019-01" db="EMBL/GenBank/DDBJ databases">
        <title>Agromyces.</title>
        <authorList>
            <person name="Li J."/>
        </authorList>
    </citation>
    <scope>NUCLEOTIDE SEQUENCE [LARGE SCALE GENOMIC DNA]</scope>
    <source>
        <strain evidence="2 3">DSM 23870</strain>
    </source>
</reference>
<dbReference type="EMBL" id="SDPM01000001">
    <property type="protein sequence ID" value="RXZ87715.1"/>
    <property type="molecule type" value="Genomic_DNA"/>
</dbReference>
<dbReference type="OrthoDB" id="9950891at2"/>
<sequence length="137" mass="14353">MRASEHMGEPTRTIVVAAPVEAVLDALVAPYLAGHFRLTSSEAGVRIVKLGSAGRWIASRTVGIELIPGLAHWGQQATVRFSGRADGDDAVVKAAVLDLSGGKATADTVFDTLDMAIATLRTAYDVEVGPIVDARLN</sequence>
<dbReference type="Proteomes" id="UP000581087">
    <property type="component" value="Unassembled WGS sequence"/>
</dbReference>